<dbReference type="OrthoDB" id="1790346at2"/>
<dbReference type="InterPro" id="IPR043129">
    <property type="entry name" value="ATPase_NBD"/>
</dbReference>
<name>W0EHE1_9FIRM</name>
<dbReference type="Gene3D" id="3.30.420.40">
    <property type="match status" value="1"/>
</dbReference>
<proteinExistence type="predicted"/>
<dbReference type="STRING" id="871968.DESME_10520"/>
<evidence type="ECO:0000313" key="2">
    <source>
        <dbReference type="EMBL" id="AHF08629.1"/>
    </source>
</evidence>
<gene>
    <name evidence="2" type="ORF">DESME_10520</name>
</gene>
<dbReference type="RefSeq" id="WP_006716050.1">
    <property type="nucleotide sequence ID" value="NZ_CP007032.1"/>
</dbReference>
<evidence type="ECO:0008006" key="4">
    <source>
        <dbReference type="Google" id="ProtNLM"/>
    </source>
</evidence>
<dbReference type="Gene3D" id="3.30.1490.300">
    <property type="match status" value="1"/>
</dbReference>
<dbReference type="SUPFAM" id="SSF53067">
    <property type="entry name" value="Actin-like ATPase domain"/>
    <property type="match status" value="1"/>
</dbReference>
<dbReference type="HOGENOM" id="CLU_583588_0_0_9"/>
<keyword evidence="1" id="KW-0472">Membrane</keyword>
<dbReference type="AlphaFoldDB" id="W0EHE1"/>
<feature type="transmembrane region" description="Helical" evidence="1">
    <location>
        <begin position="328"/>
        <end position="346"/>
    </location>
</feature>
<accession>W0EHE1</accession>
<keyword evidence="3" id="KW-1185">Reference proteome</keyword>
<evidence type="ECO:0000313" key="3">
    <source>
        <dbReference type="Proteomes" id="UP000010847"/>
    </source>
</evidence>
<organism evidence="2 3">
    <name type="scientific">Desulfitobacterium metallireducens DSM 15288</name>
    <dbReference type="NCBI Taxonomy" id="871968"/>
    <lineage>
        <taxon>Bacteria</taxon>
        <taxon>Bacillati</taxon>
        <taxon>Bacillota</taxon>
        <taxon>Clostridia</taxon>
        <taxon>Eubacteriales</taxon>
        <taxon>Desulfitobacteriaceae</taxon>
        <taxon>Desulfitobacterium</taxon>
    </lineage>
</organism>
<keyword evidence="1" id="KW-0812">Transmembrane</keyword>
<keyword evidence="1" id="KW-1133">Transmembrane helix</keyword>
<evidence type="ECO:0000256" key="1">
    <source>
        <dbReference type="SAM" id="Phobius"/>
    </source>
</evidence>
<dbReference type="Proteomes" id="UP000010847">
    <property type="component" value="Chromosome"/>
</dbReference>
<reference evidence="2 3" key="1">
    <citation type="submission" date="2013-12" db="EMBL/GenBank/DDBJ databases">
        <authorList>
            <consortium name="DOE Joint Genome Institute"/>
            <person name="Smidt H."/>
            <person name="Huntemann M."/>
            <person name="Han J."/>
            <person name="Chen A."/>
            <person name="Kyrpides N."/>
            <person name="Mavromatis K."/>
            <person name="Markowitz V."/>
            <person name="Palaniappan K."/>
            <person name="Ivanova N."/>
            <person name="Schaumberg A."/>
            <person name="Pati A."/>
            <person name="Liolios K."/>
            <person name="Nordberg H.P."/>
            <person name="Cantor M.N."/>
            <person name="Hua S.X."/>
            <person name="Woyke T."/>
        </authorList>
    </citation>
    <scope>NUCLEOTIDE SEQUENCE [LARGE SCALE GENOMIC DNA]</scope>
    <source>
        <strain evidence="3">DSM 15288</strain>
    </source>
</reference>
<dbReference type="eggNOG" id="COG4972">
    <property type="taxonomic scope" value="Bacteria"/>
</dbReference>
<dbReference type="KEGG" id="dmt:DESME_10520"/>
<dbReference type="EMBL" id="CP007032">
    <property type="protein sequence ID" value="AHF08629.1"/>
    <property type="molecule type" value="Genomic_DNA"/>
</dbReference>
<protein>
    <recommendedName>
        <fullName evidence="4">Competence protein ComA</fullName>
    </recommendedName>
</protein>
<sequence>MSGLQVCLELCERELHLLVYISESKRGKLVNLNQVKFDSRSIPGGWLEQGQVQSEMLTELLNEIRQAHKIPVNTPIRLAIPLVNGFIREYPLPWIDPKFREAAIQYLAKEETPIPQDNQVIGYALTEENKKLNRMRVTLGATRRSVLESMLQTLRGAGFKPITVEFSVTAMGNALNLQPQERYLYFSETKGGIQILLYHGILPEMTRFFPVSSGSDPQEWIDEIARIFRLINTETPIHRIFTSGQRSVLFFAQSLMDAKLPGLNQLTEISSLEQLVETWPWRKSLPQSILPCLPCLGLVLGRGQKGKTQNINLLSEYLLKKRESHQKWIVAGLILSILLSSLGLWVQGKNQQKVLQAEVDDLKTNVETQQAQQQSQTYLVNEWKEAKGSSRGITTSLISLRDLVGDGISFEHLEYKESVLTLQGTALKAGQFEQFLMDLQDQDWRQVHLHEYRQEAPSVINFTVTAVR</sequence>